<evidence type="ECO:0000256" key="4">
    <source>
        <dbReference type="SAM" id="Phobius"/>
    </source>
</evidence>
<dbReference type="PANTHER" id="PTHR37042">
    <property type="entry name" value="OUTER MEMBRANE PROTEIN RV1973"/>
    <property type="match status" value="1"/>
</dbReference>
<dbReference type="PANTHER" id="PTHR37042:SF4">
    <property type="entry name" value="OUTER MEMBRANE PROTEIN RV1973"/>
    <property type="match status" value="1"/>
</dbReference>
<feature type="compositionally biased region" description="Basic and acidic residues" evidence="3">
    <location>
        <begin position="30"/>
        <end position="40"/>
    </location>
</feature>
<evidence type="ECO:0000313" key="5">
    <source>
        <dbReference type="EMBL" id="XDQ52936.1"/>
    </source>
</evidence>
<dbReference type="GO" id="GO:0016020">
    <property type="term" value="C:membrane"/>
    <property type="evidence" value="ECO:0007669"/>
    <property type="project" value="UniProtKB-SubCell"/>
</dbReference>
<proteinExistence type="predicted"/>
<name>A0AB39RE86_9ACTN</name>
<evidence type="ECO:0000256" key="1">
    <source>
        <dbReference type="ARBA" id="ARBA00004370"/>
    </source>
</evidence>
<organism evidence="5">
    <name type="scientific">Streptomyces sp. R41</name>
    <dbReference type="NCBI Taxonomy" id="3238632"/>
    <lineage>
        <taxon>Bacteria</taxon>
        <taxon>Bacillati</taxon>
        <taxon>Actinomycetota</taxon>
        <taxon>Actinomycetes</taxon>
        <taxon>Kitasatosporales</taxon>
        <taxon>Streptomycetaceae</taxon>
        <taxon>Streptomyces</taxon>
    </lineage>
</organism>
<reference evidence="5" key="1">
    <citation type="submission" date="2024-07" db="EMBL/GenBank/DDBJ databases">
        <authorList>
            <person name="Yu S.T."/>
        </authorList>
    </citation>
    <scope>NUCLEOTIDE SEQUENCE</scope>
    <source>
        <strain evidence="5">R41</strain>
    </source>
</reference>
<evidence type="ECO:0008006" key="6">
    <source>
        <dbReference type="Google" id="ProtNLM"/>
    </source>
</evidence>
<feature type="compositionally biased region" description="Acidic residues" evidence="3">
    <location>
        <begin position="66"/>
        <end position="87"/>
    </location>
</feature>
<dbReference type="EMBL" id="CP163443">
    <property type="protein sequence ID" value="XDQ52936.1"/>
    <property type="molecule type" value="Genomic_DNA"/>
</dbReference>
<keyword evidence="2 4" id="KW-0472">Membrane</keyword>
<feature type="compositionally biased region" description="Low complexity" evidence="3">
    <location>
        <begin position="16"/>
        <end position="27"/>
    </location>
</feature>
<keyword evidence="4" id="KW-0812">Transmembrane</keyword>
<feature type="region of interest" description="Disordered" evidence="3">
    <location>
        <begin position="1"/>
        <end position="113"/>
    </location>
</feature>
<comment type="subcellular location">
    <subcellularLocation>
        <location evidence="1">Membrane</location>
    </subcellularLocation>
</comment>
<feature type="transmembrane region" description="Helical" evidence="4">
    <location>
        <begin position="119"/>
        <end position="140"/>
    </location>
</feature>
<sequence length="280" mass="29837">MTKTTTRGRGSGSGSGTRRTITAAARAAAKRAERGHHELDPAAADEEAPQRPEAPTAGRTVLIEAPAEDGWDDPPEPSPESFEEDEPQEKGESGSGTTTRRGRGEPDASTAARRGRRRLLTAALCVLLVAGLVAAAVLGWRYREGVRAEQARAQALAAARQAAPVVLSYDYRHLDRDFAAARTRLTGHFRDEYRKTTTTVVGPTARKYHGVVKATVAQPTGGSPAASVISTSPDRAVVLLFVNQVTTSTQVSGSRVDLNRVRMTLTRTSDGWKVSGVDAL</sequence>
<gene>
    <name evidence="5" type="ORF">AB5J53_15320</name>
</gene>
<dbReference type="AlphaFoldDB" id="A0AB39RE86"/>
<keyword evidence="4" id="KW-1133">Transmembrane helix</keyword>
<dbReference type="RefSeq" id="WP_369246202.1">
    <property type="nucleotide sequence ID" value="NZ_CP163443.1"/>
</dbReference>
<evidence type="ECO:0000256" key="3">
    <source>
        <dbReference type="SAM" id="MobiDB-lite"/>
    </source>
</evidence>
<evidence type="ECO:0000256" key="2">
    <source>
        <dbReference type="ARBA" id="ARBA00023136"/>
    </source>
</evidence>
<protein>
    <recommendedName>
        <fullName evidence="6">Mce-associated membrane protein</fullName>
    </recommendedName>
</protein>
<accession>A0AB39RE86</accession>